<proteinExistence type="inferred from homology"/>
<protein>
    <submittedName>
        <fullName evidence="8">Aquaporin Z</fullName>
    </submittedName>
</protein>
<dbReference type="PROSITE" id="PS00221">
    <property type="entry name" value="MIP"/>
    <property type="match status" value="1"/>
</dbReference>
<feature type="transmembrane region" description="Helical" evidence="7">
    <location>
        <begin position="117"/>
        <end position="139"/>
    </location>
</feature>
<keyword evidence="5 7" id="KW-0472">Membrane</keyword>
<dbReference type="SUPFAM" id="SSF81338">
    <property type="entry name" value="Aquaporin-like"/>
    <property type="match status" value="1"/>
</dbReference>
<gene>
    <name evidence="8" type="primary">aqpZ_2</name>
    <name evidence="8" type="ORF">Spb1_27190</name>
</gene>
<evidence type="ECO:0000313" key="9">
    <source>
        <dbReference type="Proteomes" id="UP000315349"/>
    </source>
</evidence>
<evidence type="ECO:0000256" key="3">
    <source>
        <dbReference type="ARBA" id="ARBA00022692"/>
    </source>
</evidence>
<evidence type="ECO:0000256" key="5">
    <source>
        <dbReference type="ARBA" id="ARBA00023136"/>
    </source>
</evidence>
<dbReference type="GO" id="GO:0016020">
    <property type="term" value="C:membrane"/>
    <property type="evidence" value="ECO:0007669"/>
    <property type="project" value="UniProtKB-SubCell"/>
</dbReference>
<dbReference type="InterPro" id="IPR000425">
    <property type="entry name" value="MIP"/>
</dbReference>
<feature type="transmembrane region" description="Helical" evidence="7">
    <location>
        <begin position="191"/>
        <end position="209"/>
    </location>
</feature>
<keyword evidence="4 7" id="KW-1133">Transmembrane helix</keyword>
<reference evidence="8 9" key="1">
    <citation type="submission" date="2019-02" db="EMBL/GenBank/DDBJ databases">
        <title>Deep-cultivation of Planctomycetes and their phenomic and genomic characterization uncovers novel biology.</title>
        <authorList>
            <person name="Wiegand S."/>
            <person name="Jogler M."/>
            <person name="Boedeker C."/>
            <person name="Pinto D."/>
            <person name="Vollmers J."/>
            <person name="Rivas-Marin E."/>
            <person name="Kohn T."/>
            <person name="Peeters S.H."/>
            <person name="Heuer A."/>
            <person name="Rast P."/>
            <person name="Oberbeckmann S."/>
            <person name="Bunk B."/>
            <person name="Jeske O."/>
            <person name="Meyerdierks A."/>
            <person name="Storesund J.E."/>
            <person name="Kallscheuer N."/>
            <person name="Luecker S."/>
            <person name="Lage O.M."/>
            <person name="Pohl T."/>
            <person name="Merkel B.J."/>
            <person name="Hornburger P."/>
            <person name="Mueller R.-W."/>
            <person name="Bruemmer F."/>
            <person name="Labrenz M."/>
            <person name="Spormann A.M."/>
            <person name="Op den Camp H."/>
            <person name="Overmann J."/>
            <person name="Amann R."/>
            <person name="Jetten M.S.M."/>
            <person name="Mascher T."/>
            <person name="Medema M.H."/>
            <person name="Devos D.P."/>
            <person name="Kaster A.-K."/>
            <person name="Ovreas L."/>
            <person name="Rohde M."/>
            <person name="Galperin M.Y."/>
            <person name="Jogler C."/>
        </authorList>
    </citation>
    <scope>NUCLEOTIDE SEQUENCE [LARGE SCALE GENOMIC DNA]</scope>
    <source>
        <strain evidence="8 9">Spb1</strain>
    </source>
</reference>
<dbReference type="InterPro" id="IPR022357">
    <property type="entry name" value="MIP_CS"/>
</dbReference>
<dbReference type="OrthoDB" id="9807293at2"/>
<dbReference type="PRINTS" id="PR00783">
    <property type="entry name" value="MINTRINSICP"/>
</dbReference>
<evidence type="ECO:0000256" key="1">
    <source>
        <dbReference type="ARBA" id="ARBA00004141"/>
    </source>
</evidence>
<dbReference type="RefSeq" id="WP_145300686.1">
    <property type="nucleotide sequence ID" value="NZ_CP036299.1"/>
</dbReference>
<dbReference type="PANTHER" id="PTHR45724:SF13">
    <property type="entry name" value="AQUAPORIN NIP1-1-RELATED"/>
    <property type="match status" value="1"/>
</dbReference>
<evidence type="ECO:0000313" key="8">
    <source>
        <dbReference type="EMBL" id="QDV30784.1"/>
    </source>
</evidence>
<evidence type="ECO:0000256" key="7">
    <source>
        <dbReference type="SAM" id="Phobius"/>
    </source>
</evidence>
<dbReference type="EMBL" id="CP036299">
    <property type="protein sequence ID" value="QDV30784.1"/>
    <property type="molecule type" value="Genomic_DNA"/>
</dbReference>
<dbReference type="Gene3D" id="1.20.1080.10">
    <property type="entry name" value="Glycerol uptake facilitator protein"/>
    <property type="match status" value="1"/>
</dbReference>
<dbReference type="InterPro" id="IPR034294">
    <property type="entry name" value="Aquaporin_transptr"/>
</dbReference>
<evidence type="ECO:0000256" key="4">
    <source>
        <dbReference type="ARBA" id="ARBA00022989"/>
    </source>
</evidence>
<dbReference type="Pfam" id="PF00230">
    <property type="entry name" value="MIP"/>
    <property type="match status" value="1"/>
</dbReference>
<dbReference type="AlphaFoldDB" id="A0A518GQG0"/>
<organism evidence="8 9">
    <name type="scientific">Planctopirus ephydatiae</name>
    <dbReference type="NCBI Taxonomy" id="2528019"/>
    <lineage>
        <taxon>Bacteria</taxon>
        <taxon>Pseudomonadati</taxon>
        <taxon>Planctomycetota</taxon>
        <taxon>Planctomycetia</taxon>
        <taxon>Planctomycetales</taxon>
        <taxon>Planctomycetaceae</taxon>
        <taxon>Planctopirus</taxon>
    </lineage>
</organism>
<feature type="transmembrane region" description="Helical" evidence="7">
    <location>
        <begin position="7"/>
        <end position="26"/>
    </location>
</feature>
<feature type="transmembrane region" description="Helical" evidence="7">
    <location>
        <begin position="38"/>
        <end position="60"/>
    </location>
</feature>
<keyword evidence="3 6" id="KW-0812">Transmembrane</keyword>
<evidence type="ECO:0000256" key="6">
    <source>
        <dbReference type="RuleBase" id="RU000477"/>
    </source>
</evidence>
<accession>A0A518GQG0</accession>
<dbReference type="KEGG" id="peh:Spb1_27190"/>
<comment type="subcellular location">
    <subcellularLocation>
        <location evidence="1">Membrane</location>
        <topology evidence="1">Multi-pass membrane protein</topology>
    </subcellularLocation>
</comment>
<keyword evidence="2 6" id="KW-0813">Transport</keyword>
<dbReference type="InterPro" id="IPR023271">
    <property type="entry name" value="Aquaporin-like"/>
</dbReference>
<feature type="transmembrane region" description="Helical" evidence="7">
    <location>
        <begin position="81"/>
        <end position="105"/>
    </location>
</feature>
<dbReference type="PANTHER" id="PTHR45724">
    <property type="entry name" value="AQUAPORIN NIP2-1"/>
    <property type="match status" value="1"/>
</dbReference>
<dbReference type="Proteomes" id="UP000315349">
    <property type="component" value="Chromosome"/>
</dbReference>
<evidence type="ECO:0000256" key="2">
    <source>
        <dbReference type="ARBA" id="ARBA00022448"/>
    </source>
</evidence>
<dbReference type="GO" id="GO:0015267">
    <property type="term" value="F:channel activity"/>
    <property type="evidence" value="ECO:0007669"/>
    <property type="project" value="InterPro"/>
</dbReference>
<keyword evidence="9" id="KW-1185">Reference proteome</keyword>
<feature type="transmembrane region" description="Helical" evidence="7">
    <location>
        <begin position="151"/>
        <end position="171"/>
    </location>
</feature>
<sequence>MSTRSYVAEAIGTFTLVFAGAGAIVVNDLSGGVITHPGIALTFGLVVMAMIYALGDISGAHLNPAVTLGFWLARRLPARQLVPYIGSQILGAVIAASLLRMLFLYHPTLGATLPVYFWWQALIMEIILTAILMFVILCVSTGAREKGVMAGAAIGAVVAFEAMFGGPISGASMNPARSLGPAVVSGNLASLWIYMLAPCIGSAFAVLSFQQLHQEISIPANSQDELQTNNSTTDRLES</sequence>
<name>A0A518GQG0_9PLAN</name>
<comment type="similarity">
    <text evidence="6">Belongs to the MIP/aquaporin (TC 1.A.8) family.</text>
</comment>